<evidence type="ECO:0000313" key="3">
    <source>
        <dbReference type="Proteomes" id="UP001302719"/>
    </source>
</evidence>
<name>A0AA96GEP6_9BACT</name>
<evidence type="ECO:0008006" key="4">
    <source>
        <dbReference type="Google" id="ProtNLM"/>
    </source>
</evidence>
<feature type="signal peptide" evidence="1">
    <location>
        <begin position="1"/>
        <end position="19"/>
    </location>
</feature>
<reference evidence="2 3" key="1">
    <citation type="submission" date="2023-01" db="EMBL/GenBank/DDBJ databases">
        <title>Cultivation and genomic characterization of new, ubiquitous marine nitrite-oxidizing bacteria from the Nitrospirales.</title>
        <authorList>
            <person name="Mueller A.J."/>
            <person name="Daebeler A."/>
            <person name="Herbold C.W."/>
            <person name="Kirkegaard R.H."/>
            <person name="Daims H."/>
        </authorList>
    </citation>
    <scope>NUCLEOTIDE SEQUENCE [LARGE SCALE GENOMIC DNA]</scope>
    <source>
        <strain evidence="2 3">VA</strain>
    </source>
</reference>
<dbReference type="KEGG" id="nall:PP769_02485"/>
<keyword evidence="3" id="KW-1185">Reference proteome</keyword>
<dbReference type="AlphaFoldDB" id="A0AA96GEP6"/>
<evidence type="ECO:0000256" key="1">
    <source>
        <dbReference type="SAM" id="SignalP"/>
    </source>
</evidence>
<organism evidence="2 3">
    <name type="scientific">Candidatus Nitrospira allomarina</name>
    <dbReference type="NCBI Taxonomy" id="3020900"/>
    <lineage>
        <taxon>Bacteria</taxon>
        <taxon>Pseudomonadati</taxon>
        <taxon>Nitrospirota</taxon>
        <taxon>Nitrospiria</taxon>
        <taxon>Nitrospirales</taxon>
        <taxon>Nitrospiraceae</taxon>
        <taxon>Nitrospira</taxon>
    </lineage>
</organism>
<sequence>MRRLSFVFLAILGFFPMGCGSFPQEQLSGWNGVHREELIRVMGPPTKQTALPNGGQRLEFIQRITRHPLGGEVYGTSYECHKTFELDAEGIIQKAVSEPAC</sequence>
<dbReference type="RefSeq" id="WP_312644769.1">
    <property type="nucleotide sequence ID" value="NZ_CP116967.1"/>
</dbReference>
<gene>
    <name evidence="2" type="ORF">PP769_02485</name>
</gene>
<accession>A0AA96GEP6</accession>
<keyword evidence="1" id="KW-0732">Signal</keyword>
<dbReference type="Proteomes" id="UP001302719">
    <property type="component" value="Chromosome"/>
</dbReference>
<feature type="chain" id="PRO_5041658498" description="Lipoprotein" evidence="1">
    <location>
        <begin position="20"/>
        <end position="101"/>
    </location>
</feature>
<evidence type="ECO:0000313" key="2">
    <source>
        <dbReference type="EMBL" id="WNM58655.1"/>
    </source>
</evidence>
<proteinExistence type="predicted"/>
<protein>
    <recommendedName>
        <fullName evidence="4">Lipoprotein</fullName>
    </recommendedName>
</protein>
<dbReference type="EMBL" id="CP116967">
    <property type="protein sequence ID" value="WNM58655.1"/>
    <property type="molecule type" value="Genomic_DNA"/>
</dbReference>